<gene>
    <name evidence="2" type="ORF">H4F90_02375</name>
</gene>
<sequence>MNPHSLFSPADPRRPVRPAARDLQLLGPYQLLQRLGSDRSTQLWRVRPEADRPASSTDLLLLPVANGAQPLAEGVAPARLSALPPDGLLRGRRVDLGPAGHGCHLAGVSGLTLLERLGPEGGPVPSPADWVAWMAEMLDHLASLHEAGLRPPGLSGHTVLVEPGGRIRLIGIELAREMDPRGEGRREDLLLAGLLLHRGLAGRWALDEPDLPRAAQRLEREIVRLGWALPQPLPAALRALANRAIDHDPARRPLSARSLAQALRGWLDSHRAQRPDPLERLLDQVPTAGVLPAHADLPEHLAALNRLEGQRIDAWIVCLFDEPALAFELLRGLGAVGLAGQVQPDEIATLRRAVQLVGLHGVRQAAQGLRPWPGALDHTAAQSLAHRLAQASRAAHLAERLCPADHDGEAAGLLALLQALGELLLAYHFPEAQRQIEALTQSTAPLPSGLRPLTLEAAAQAVIGTSPQALAQGLARHWGLNEALQHAMQPLPSDRPVRAPETRLDTLRCAASAAGELAAGTPPQTVEQRFQRALGWTRGEASRAVAALTLAH</sequence>
<feature type="domain" description="HDOD" evidence="1">
    <location>
        <begin position="290"/>
        <end position="494"/>
    </location>
</feature>
<dbReference type="SUPFAM" id="SSF109604">
    <property type="entry name" value="HD-domain/PDEase-like"/>
    <property type="match status" value="1"/>
</dbReference>
<dbReference type="Proteomes" id="UP000586093">
    <property type="component" value="Unassembled WGS sequence"/>
</dbReference>
<dbReference type="PROSITE" id="PS51833">
    <property type="entry name" value="HDOD"/>
    <property type="match status" value="1"/>
</dbReference>
<reference evidence="2 3" key="1">
    <citation type="submission" date="2020-08" db="EMBL/GenBank/DDBJ databases">
        <title>Aquariorum lacteus gen. nov., sp. nov., a new member of the family Comamonadaceae, isolated from freshwater aquarium.</title>
        <authorList>
            <person name="Chun S.-J."/>
        </authorList>
    </citation>
    <scope>NUCLEOTIDE SEQUENCE [LARGE SCALE GENOMIC DNA]</scope>
    <source>
        <strain evidence="2 3">SJAQ100</strain>
    </source>
</reference>
<keyword evidence="3" id="KW-1185">Reference proteome</keyword>
<evidence type="ECO:0000259" key="1">
    <source>
        <dbReference type="PROSITE" id="PS51833"/>
    </source>
</evidence>
<dbReference type="InterPro" id="IPR013976">
    <property type="entry name" value="HDOD"/>
</dbReference>
<dbReference type="SUPFAM" id="SSF56112">
    <property type="entry name" value="Protein kinase-like (PK-like)"/>
    <property type="match status" value="1"/>
</dbReference>
<name>A0A839HFW2_9BURK</name>
<evidence type="ECO:0000313" key="2">
    <source>
        <dbReference type="EMBL" id="MBB1160825.1"/>
    </source>
</evidence>
<evidence type="ECO:0000313" key="3">
    <source>
        <dbReference type="Proteomes" id="UP000586093"/>
    </source>
</evidence>
<accession>A0A839HFW2</accession>
<dbReference type="EMBL" id="JACIVI010000001">
    <property type="protein sequence ID" value="MBB1160825.1"/>
    <property type="molecule type" value="Genomic_DNA"/>
</dbReference>
<comment type="caution">
    <text evidence="2">The sequence shown here is derived from an EMBL/GenBank/DDBJ whole genome shotgun (WGS) entry which is preliminary data.</text>
</comment>
<dbReference type="InterPro" id="IPR011009">
    <property type="entry name" value="Kinase-like_dom_sf"/>
</dbReference>
<protein>
    <submittedName>
        <fullName evidence="2">HDOD domain-containing protein</fullName>
    </submittedName>
</protein>
<dbReference type="Gene3D" id="1.10.510.10">
    <property type="entry name" value="Transferase(Phosphotransferase) domain 1"/>
    <property type="match status" value="1"/>
</dbReference>
<dbReference type="Gene3D" id="1.10.3210.10">
    <property type="entry name" value="Hypothetical protein af1432"/>
    <property type="match status" value="1"/>
</dbReference>
<organism evidence="2 3">
    <name type="scientific">Aquariibacter albus</name>
    <dbReference type="NCBI Taxonomy" id="2759899"/>
    <lineage>
        <taxon>Bacteria</taxon>
        <taxon>Pseudomonadati</taxon>
        <taxon>Pseudomonadota</taxon>
        <taxon>Betaproteobacteria</taxon>
        <taxon>Burkholderiales</taxon>
        <taxon>Sphaerotilaceae</taxon>
        <taxon>Aquariibacter</taxon>
    </lineage>
</organism>
<proteinExistence type="predicted"/>
<dbReference type="AlphaFoldDB" id="A0A839HFW2"/>
<dbReference type="Pfam" id="PF08668">
    <property type="entry name" value="HDOD"/>
    <property type="match status" value="1"/>
</dbReference>
<dbReference type="RefSeq" id="WP_182661127.1">
    <property type="nucleotide sequence ID" value="NZ_JACIVI010000001.1"/>
</dbReference>